<dbReference type="PROSITE" id="PS50008">
    <property type="entry name" value="PIPLC_Y_DOMAIN"/>
    <property type="match status" value="1"/>
</dbReference>
<dbReference type="InterPro" id="IPR006059">
    <property type="entry name" value="SBP"/>
</dbReference>
<dbReference type="GO" id="GO:0006629">
    <property type="term" value="P:lipid metabolic process"/>
    <property type="evidence" value="ECO:0007669"/>
    <property type="project" value="InterPro"/>
</dbReference>
<dbReference type="RefSeq" id="WP_226391548.1">
    <property type="nucleotide sequence ID" value="NZ_JADCKB010000001.1"/>
</dbReference>
<sequence length="486" mass="54858">MKTWKRTLAVMMGAAMALGGLVGCGGKTEESANAGVPTLTWYLAQENQSDKQTVVDEVNKILEKNVGARLDLQFIDAGSYNDKMTMMLASGKEVDLCFTADWTNKYIQNAQKGAFLQLDDMLETEAPKLKESIPDYLYDAVKVDGKLYAIPNIQVLFNQLGLIVFKDYADKYQFDFSTVKKVQDIEPYLKILKDKEPGLIPYCVEWTASMFSSPVYEEVIPQTGVVIRKDSTDYKAEILVETPEYKEGVKTLGDWYQKGYIREDVNSVLENETDLKAGKYGVYQARIKPGAESEIKLKYGKDSIIIPIEEPYLIANAGITTMTAIGRTSKYPTQALQIIQEVNTNKELYNMLCFGLEGKHYTWVDEDHIRLTPDSGYQPNVAWMFGNQFNAFCMEGQDADVWEQTKKMNDEAKVSPLAGFILDTEPIKTELSQIATVSKEYKAVSNGSDASEATYNEMLKKLYDAGQEKVLQEVQRQIDEWVKNKK</sequence>
<dbReference type="InterPro" id="IPR001711">
    <property type="entry name" value="PLipase_C_Pinositol-sp_Y"/>
</dbReference>
<dbReference type="SUPFAM" id="SSF53850">
    <property type="entry name" value="Periplasmic binding protein-like II"/>
    <property type="match status" value="1"/>
</dbReference>
<dbReference type="InterPro" id="IPR022627">
    <property type="entry name" value="DUF3502"/>
</dbReference>
<dbReference type="Pfam" id="PF12010">
    <property type="entry name" value="DUF3502"/>
    <property type="match status" value="1"/>
</dbReference>
<feature type="domain" description="PI-PLC Y-box" evidence="2">
    <location>
        <begin position="375"/>
        <end position="428"/>
    </location>
</feature>
<proteinExistence type="predicted"/>
<reference evidence="3" key="1">
    <citation type="submission" date="2020-10" db="EMBL/GenBank/DDBJ databases">
        <title>ChiBAC.</title>
        <authorList>
            <person name="Zenner C."/>
            <person name="Hitch T.C.A."/>
            <person name="Clavel T."/>
        </authorList>
    </citation>
    <scope>NUCLEOTIDE SEQUENCE</scope>
    <source>
        <strain evidence="3">DSM 107454</strain>
    </source>
</reference>
<dbReference type="PANTHER" id="PTHR43649:SF17">
    <property type="entry name" value="ABC TRANSPORTER SOLUTE BINDING PROTEIN-SUGAR TRANSPORT"/>
    <property type="match status" value="1"/>
</dbReference>
<feature type="chain" id="PRO_5038395349" evidence="1">
    <location>
        <begin position="18"/>
        <end position="486"/>
    </location>
</feature>
<comment type="caution">
    <text evidence="3">The sequence shown here is derived from an EMBL/GenBank/DDBJ whole genome shotgun (WGS) entry which is preliminary data.</text>
</comment>
<dbReference type="GO" id="GO:0035556">
    <property type="term" value="P:intracellular signal transduction"/>
    <property type="evidence" value="ECO:0007669"/>
    <property type="project" value="InterPro"/>
</dbReference>
<feature type="signal peptide" evidence="1">
    <location>
        <begin position="1"/>
        <end position="17"/>
    </location>
</feature>
<accession>A0A9D5R7N6</accession>
<dbReference type="GO" id="GO:0004435">
    <property type="term" value="F:phosphatidylinositol-4,5-bisphosphate phospholipase C activity"/>
    <property type="evidence" value="ECO:0007669"/>
    <property type="project" value="InterPro"/>
</dbReference>
<name>A0A9D5R7N6_9FIRM</name>
<evidence type="ECO:0000313" key="3">
    <source>
        <dbReference type="EMBL" id="MBE5038995.1"/>
    </source>
</evidence>
<organism evidence="3 4">
    <name type="scientific">Ructibacterium gallinarum</name>
    <dbReference type="NCBI Taxonomy" id="2779355"/>
    <lineage>
        <taxon>Bacteria</taxon>
        <taxon>Bacillati</taxon>
        <taxon>Bacillota</taxon>
        <taxon>Clostridia</taxon>
        <taxon>Eubacteriales</taxon>
        <taxon>Oscillospiraceae</taxon>
        <taxon>Ructibacterium</taxon>
    </lineage>
</organism>
<dbReference type="Gene3D" id="3.40.190.10">
    <property type="entry name" value="Periplasmic binding protein-like II"/>
    <property type="match status" value="2"/>
</dbReference>
<dbReference type="PANTHER" id="PTHR43649">
    <property type="entry name" value="ARABINOSE-BINDING PROTEIN-RELATED"/>
    <property type="match status" value="1"/>
</dbReference>
<dbReference type="InterPro" id="IPR050490">
    <property type="entry name" value="Bact_solute-bd_prot1"/>
</dbReference>
<dbReference type="EMBL" id="JADCKB010000001">
    <property type="protein sequence ID" value="MBE5038995.1"/>
    <property type="molecule type" value="Genomic_DNA"/>
</dbReference>
<dbReference type="Pfam" id="PF01547">
    <property type="entry name" value="SBP_bac_1"/>
    <property type="match status" value="1"/>
</dbReference>
<keyword evidence="4" id="KW-1185">Reference proteome</keyword>
<gene>
    <name evidence="3" type="ORF">INF28_00745</name>
</gene>
<evidence type="ECO:0000256" key="1">
    <source>
        <dbReference type="SAM" id="SignalP"/>
    </source>
</evidence>
<dbReference type="PROSITE" id="PS51257">
    <property type="entry name" value="PROKAR_LIPOPROTEIN"/>
    <property type="match status" value="1"/>
</dbReference>
<dbReference type="Proteomes" id="UP000806542">
    <property type="component" value="Unassembled WGS sequence"/>
</dbReference>
<dbReference type="AlphaFoldDB" id="A0A9D5R7N6"/>
<evidence type="ECO:0000313" key="4">
    <source>
        <dbReference type="Proteomes" id="UP000806542"/>
    </source>
</evidence>
<keyword evidence="1" id="KW-0732">Signal</keyword>
<protein>
    <submittedName>
        <fullName evidence="3">ABC transporter substrate-binding protein</fullName>
    </submittedName>
</protein>
<evidence type="ECO:0000259" key="2">
    <source>
        <dbReference type="PROSITE" id="PS50008"/>
    </source>
</evidence>